<dbReference type="SMART" id="SM00388">
    <property type="entry name" value="HisKA"/>
    <property type="match status" value="1"/>
</dbReference>
<dbReference type="InterPro" id="IPR029151">
    <property type="entry name" value="Sensor-like_sf"/>
</dbReference>
<dbReference type="SUPFAM" id="SSF103190">
    <property type="entry name" value="Sensory domain-like"/>
    <property type="match status" value="1"/>
</dbReference>
<keyword evidence="13" id="KW-0175">Coiled coil</keyword>
<keyword evidence="6" id="KW-0808">Transferase</keyword>
<keyword evidence="8" id="KW-0547">Nucleotide-binding</keyword>
<dbReference type="GO" id="GO:0000155">
    <property type="term" value="F:phosphorelay sensor kinase activity"/>
    <property type="evidence" value="ECO:0007669"/>
    <property type="project" value="InterPro"/>
</dbReference>
<feature type="transmembrane region" description="Helical" evidence="14">
    <location>
        <begin position="12"/>
        <end position="36"/>
    </location>
</feature>
<dbReference type="GO" id="GO:0005886">
    <property type="term" value="C:plasma membrane"/>
    <property type="evidence" value="ECO:0007669"/>
    <property type="project" value="UniProtKB-SubCell"/>
</dbReference>
<sequence>MDNNLKINLVVFYVLFTLVILATVWVSLQYIVNIIAEKSIDNKLSESKVHAYRVQSKTEDILSSYDIRSLNTSETDYRTLHHLMEDIRLRNEEIIYVTLMEPNGLVVLHTDRDMEGLVLNDTISINASLAEKPLIQSGLINSAEYSTEGFDIAIPIYYESAKVGVLRLGVSSVLIRDSLTTEVESLMRKNSIVFIVILFAVIALFLFMINQINRLRELQRRVSANERLAYIGSISSSLAHEIKNPLNAINLNIQLLEEDIRDEEMNRDEAMKTCHIVAEEVAHLNGLLNDFLIYSRIHSPRLKNESISKTIAAVVELFRRTCQETGITIQVEKTSPRNDTVAIDRNQIHQVLINIVKNSIEALQIRGNGKVSIAHSTDRRRHLITIEDNGPGMTPKQKEKIYDIFYSTKKEGTGLGLPIAKNIVEAHGGTMDIMSQPGQGTTVTIALPDIEA</sequence>
<evidence type="ECO:0000256" key="6">
    <source>
        <dbReference type="ARBA" id="ARBA00022679"/>
    </source>
</evidence>
<dbReference type="EC" id="2.7.13.3" evidence="3"/>
<dbReference type="Gene3D" id="1.10.287.130">
    <property type="match status" value="1"/>
</dbReference>
<dbReference type="PANTHER" id="PTHR43065:SF10">
    <property type="entry name" value="PEROXIDE STRESS-ACTIVATED HISTIDINE KINASE MAK3"/>
    <property type="match status" value="1"/>
</dbReference>
<dbReference type="PANTHER" id="PTHR43065">
    <property type="entry name" value="SENSOR HISTIDINE KINASE"/>
    <property type="match status" value="1"/>
</dbReference>
<dbReference type="SUPFAM" id="SSF47384">
    <property type="entry name" value="Homodimeric domain of signal transducing histidine kinase"/>
    <property type="match status" value="1"/>
</dbReference>
<evidence type="ECO:0000256" key="8">
    <source>
        <dbReference type="ARBA" id="ARBA00022741"/>
    </source>
</evidence>
<dbReference type="SMART" id="SM00387">
    <property type="entry name" value="HATPase_c"/>
    <property type="match status" value="1"/>
</dbReference>
<accession>A0A7W8DG07</accession>
<dbReference type="InterPro" id="IPR036097">
    <property type="entry name" value="HisK_dim/P_sf"/>
</dbReference>
<feature type="transmembrane region" description="Helical" evidence="14">
    <location>
        <begin position="192"/>
        <end position="209"/>
    </location>
</feature>
<dbReference type="EMBL" id="JACHID010000001">
    <property type="protein sequence ID" value="MBB5020718.1"/>
    <property type="molecule type" value="Genomic_DNA"/>
</dbReference>
<dbReference type="Pfam" id="PF02518">
    <property type="entry name" value="HATPase_c"/>
    <property type="match status" value="1"/>
</dbReference>
<dbReference type="SUPFAM" id="SSF55874">
    <property type="entry name" value="ATPase domain of HSP90 chaperone/DNA topoisomerase II/histidine kinase"/>
    <property type="match status" value="1"/>
</dbReference>
<dbReference type="InterPro" id="IPR004358">
    <property type="entry name" value="Sig_transdc_His_kin-like_C"/>
</dbReference>
<evidence type="ECO:0000256" key="2">
    <source>
        <dbReference type="ARBA" id="ARBA00004651"/>
    </source>
</evidence>
<evidence type="ECO:0000256" key="10">
    <source>
        <dbReference type="ARBA" id="ARBA00022840"/>
    </source>
</evidence>
<comment type="caution">
    <text evidence="16">The sequence shown here is derived from an EMBL/GenBank/DDBJ whole genome shotgun (WGS) entry which is preliminary data.</text>
</comment>
<name>A0A7W8DG07_9BACT</name>
<dbReference type="PROSITE" id="PS50109">
    <property type="entry name" value="HIS_KIN"/>
    <property type="match status" value="1"/>
</dbReference>
<keyword evidence="9 16" id="KW-0418">Kinase</keyword>
<dbReference type="InterPro" id="IPR003594">
    <property type="entry name" value="HATPase_dom"/>
</dbReference>
<keyword evidence="7 14" id="KW-0812">Transmembrane</keyword>
<dbReference type="CDD" id="cd00082">
    <property type="entry name" value="HisKA"/>
    <property type="match status" value="1"/>
</dbReference>
<dbReference type="RefSeq" id="WP_183728056.1">
    <property type="nucleotide sequence ID" value="NZ_JACHID010000001.1"/>
</dbReference>
<evidence type="ECO:0000256" key="4">
    <source>
        <dbReference type="ARBA" id="ARBA00022475"/>
    </source>
</evidence>
<evidence type="ECO:0000256" key="14">
    <source>
        <dbReference type="SAM" id="Phobius"/>
    </source>
</evidence>
<evidence type="ECO:0000313" key="17">
    <source>
        <dbReference type="Proteomes" id="UP000528322"/>
    </source>
</evidence>
<keyword evidence="12" id="KW-0902">Two-component regulatory system</keyword>
<evidence type="ECO:0000259" key="15">
    <source>
        <dbReference type="PROSITE" id="PS50109"/>
    </source>
</evidence>
<feature type="coiled-coil region" evidence="13">
    <location>
        <begin position="246"/>
        <end position="273"/>
    </location>
</feature>
<dbReference type="PRINTS" id="PR00344">
    <property type="entry name" value="BCTRLSENSOR"/>
</dbReference>
<reference evidence="16 17" key="1">
    <citation type="submission" date="2020-08" db="EMBL/GenBank/DDBJ databases">
        <title>Genomic Encyclopedia of Type Strains, Phase IV (KMG-IV): sequencing the most valuable type-strain genomes for metagenomic binning, comparative biology and taxonomic classification.</title>
        <authorList>
            <person name="Goeker M."/>
        </authorList>
    </citation>
    <scope>NUCLEOTIDE SEQUENCE [LARGE SCALE GENOMIC DNA]</scope>
    <source>
        <strain evidence="16 17">DSM 22071</strain>
    </source>
</reference>
<evidence type="ECO:0000256" key="5">
    <source>
        <dbReference type="ARBA" id="ARBA00022553"/>
    </source>
</evidence>
<keyword evidence="4" id="KW-1003">Cell membrane</keyword>
<dbReference type="AlphaFoldDB" id="A0A7W8DG07"/>
<protein>
    <recommendedName>
        <fullName evidence="3">histidine kinase</fullName>
        <ecNumber evidence="3">2.7.13.3</ecNumber>
    </recommendedName>
</protein>
<dbReference type="InterPro" id="IPR005467">
    <property type="entry name" value="His_kinase_dom"/>
</dbReference>
<dbReference type="Proteomes" id="UP000528322">
    <property type="component" value="Unassembled WGS sequence"/>
</dbReference>
<dbReference type="InterPro" id="IPR036890">
    <property type="entry name" value="HATPase_C_sf"/>
</dbReference>
<evidence type="ECO:0000256" key="13">
    <source>
        <dbReference type="SAM" id="Coils"/>
    </source>
</evidence>
<keyword evidence="14" id="KW-0472">Membrane</keyword>
<organism evidence="16 17">
    <name type="scientific">Desulfurispira natronophila</name>
    <dbReference type="NCBI Taxonomy" id="682562"/>
    <lineage>
        <taxon>Bacteria</taxon>
        <taxon>Pseudomonadati</taxon>
        <taxon>Chrysiogenota</taxon>
        <taxon>Chrysiogenia</taxon>
        <taxon>Chrysiogenales</taxon>
        <taxon>Chrysiogenaceae</taxon>
        <taxon>Desulfurispira</taxon>
    </lineage>
</organism>
<dbReference type="Pfam" id="PF00512">
    <property type="entry name" value="HisKA"/>
    <property type="match status" value="1"/>
</dbReference>
<keyword evidence="5" id="KW-0597">Phosphoprotein</keyword>
<evidence type="ECO:0000256" key="12">
    <source>
        <dbReference type="ARBA" id="ARBA00023012"/>
    </source>
</evidence>
<comment type="catalytic activity">
    <reaction evidence="1">
        <text>ATP + protein L-histidine = ADP + protein N-phospho-L-histidine.</text>
        <dbReference type="EC" id="2.7.13.3"/>
    </reaction>
</comment>
<dbReference type="InterPro" id="IPR003661">
    <property type="entry name" value="HisK_dim/P_dom"/>
</dbReference>
<evidence type="ECO:0000256" key="1">
    <source>
        <dbReference type="ARBA" id="ARBA00000085"/>
    </source>
</evidence>
<evidence type="ECO:0000313" key="16">
    <source>
        <dbReference type="EMBL" id="MBB5020718.1"/>
    </source>
</evidence>
<keyword evidence="17" id="KW-1185">Reference proteome</keyword>
<comment type="subcellular location">
    <subcellularLocation>
        <location evidence="2">Cell membrane</location>
        <topology evidence="2">Multi-pass membrane protein</topology>
    </subcellularLocation>
</comment>
<evidence type="ECO:0000256" key="3">
    <source>
        <dbReference type="ARBA" id="ARBA00012438"/>
    </source>
</evidence>
<keyword evidence="11 14" id="KW-1133">Transmembrane helix</keyword>
<gene>
    <name evidence="16" type="ORF">HNR37_000021</name>
</gene>
<evidence type="ECO:0000256" key="9">
    <source>
        <dbReference type="ARBA" id="ARBA00022777"/>
    </source>
</evidence>
<evidence type="ECO:0000256" key="7">
    <source>
        <dbReference type="ARBA" id="ARBA00022692"/>
    </source>
</evidence>
<evidence type="ECO:0000256" key="11">
    <source>
        <dbReference type="ARBA" id="ARBA00022989"/>
    </source>
</evidence>
<dbReference type="GO" id="GO:0005524">
    <property type="term" value="F:ATP binding"/>
    <property type="evidence" value="ECO:0007669"/>
    <property type="project" value="UniProtKB-KW"/>
</dbReference>
<dbReference type="Gene3D" id="3.30.565.10">
    <property type="entry name" value="Histidine kinase-like ATPase, C-terminal domain"/>
    <property type="match status" value="1"/>
</dbReference>
<feature type="domain" description="Histidine kinase" evidence="15">
    <location>
        <begin position="237"/>
        <end position="451"/>
    </location>
</feature>
<proteinExistence type="predicted"/>
<keyword evidence="10" id="KW-0067">ATP-binding</keyword>